<dbReference type="SUPFAM" id="SSF46955">
    <property type="entry name" value="Putative DNA-binding domain"/>
    <property type="match status" value="1"/>
</dbReference>
<dbReference type="RefSeq" id="WP_086991423.1">
    <property type="nucleotide sequence ID" value="NZ_FUHU01000025.1"/>
</dbReference>
<dbReference type="InterPro" id="IPR009061">
    <property type="entry name" value="DNA-bd_dom_put_sf"/>
</dbReference>
<keyword evidence="3" id="KW-1185">Reference proteome</keyword>
<dbReference type="OrthoDB" id="4706085at2"/>
<dbReference type="EMBL" id="FUHU01000025">
    <property type="protein sequence ID" value="SJM56031.1"/>
    <property type="molecule type" value="Genomic_DNA"/>
</dbReference>
<dbReference type="GeneID" id="303172533"/>
<name>A0A1R4FJP7_9MICO</name>
<evidence type="ECO:0008006" key="4">
    <source>
        <dbReference type="Google" id="ProtNLM"/>
    </source>
</evidence>
<organism evidence="2 3">
    <name type="scientific">Agrococcus casei LMG 22410</name>
    <dbReference type="NCBI Taxonomy" id="1255656"/>
    <lineage>
        <taxon>Bacteria</taxon>
        <taxon>Bacillati</taxon>
        <taxon>Actinomycetota</taxon>
        <taxon>Actinomycetes</taxon>
        <taxon>Micrococcales</taxon>
        <taxon>Microbacteriaceae</taxon>
        <taxon>Agrococcus</taxon>
    </lineage>
</organism>
<gene>
    <name evidence="2" type="ORF">CZ674_04840</name>
</gene>
<evidence type="ECO:0000313" key="2">
    <source>
        <dbReference type="EMBL" id="SJM56031.1"/>
    </source>
</evidence>
<dbReference type="AlphaFoldDB" id="A0A1R4FJP7"/>
<dbReference type="Proteomes" id="UP000195787">
    <property type="component" value="Unassembled WGS sequence"/>
</dbReference>
<evidence type="ECO:0000313" key="3">
    <source>
        <dbReference type="Proteomes" id="UP000195787"/>
    </source>
</evidence>
<accession>A0A1R4FJP7</accession>
<proteinExistence type="predicted"/>
<feature type="region of interest" description="Disordered" evidence="1">
    <location>
        <begin position="127"/>
        <end position="149"/>
    </location>
</feature>
<reference evidence="2 3" key="1">
    <citation type="submission" date="2017-02" db="EMBL/GenBank/DDBJ databases">
        <authorList>
            <person name="Peterson S.W."/>
        </authorList>
    </citation>
    <scope>NUCLEOTIDE SEQUENCE [LARGE SCALE GENOMIC DNA]</scope>
    <source>
        <strain evidence="2 3">LMG 22410</strain>
    </source>
</reference>
<sequence>MSIYDDDDDIQQESSERNRILFEQFTDRAAPHPDRTGTDNVRDMLSYKFSHTYRGKEAVDTRKAAQWFGVSQRTVQRWVKNGRMPEGTNHKRLRRSVKRTLTKEGRKAAVKRSPKRNAPYANTGATIKVHGYQGPPEGPGGSYKRSRTTSVPLSGEEYQQLFDAFAENGESGVQAFLRPHFARRYTNGWNFDTIDDLSFGDPSPY</sequence>
<protein>
    <recommendedName>
        <fullName evidence="4">Helix-turn-helix domain-containing protein</fullName>
    </recommendedName>
</protein>
<evidence type="ECO:0000256" key="1">
    <source>
        <dbReference type="SAM" id="MobiDB-lite"/>
    </source>
</evidence>